<gene>
    <name evidence="10" type="ORF">Nepgr_006383</name>
</gene>
<dbReference type="SUPFAM" id="SSF54277">
    <property type="entry name" value="CAD &amp; PB1 domains"/>
    <property type="match status" value="1"/>
</dbReference>
<dbReference type="GO" id="GO:0006355">
    <property type="term" value="P:regulation of DNA-templated transcription"/>
    <property type="evidence" value="ECO:0007669"/>
    <property type="project" value="InterPro"/>
</dbReference>
<evidence type="ECO:0000256" key="1">
    <source>
        <dbReference type="ARBA" id="ARBA00004123"/>
    </source>
</evidence>
<evidence type="ECO:0000256" key="3">
    <source>
        <dbReference type="ARBA" id="ARBA00022491"/>
    </source>
</evidence>
<evidence type="ECO:0000256" key="7">
    <source>
        <dbReference type="ARBA" id="ARBA00023294"/>
    </source>
</evidence>
<sequence>MELQLGLSLPTRTPIKKEIDLNDNYSSFECSMERYGSSLSSDDGFADDENYVEKWRRFDEADSSAVGPKRTLPLLLWKRDPNDEDDDPREIQKCSPFNVTENKGGEDWIVGWPPISSYRKRKNLCRQDNNGRRVNYPTVENRGVGGRWSSRYVKVQMEGVVITKKINMSFLHYHQSYEMLTSSLVGLFGRGEDSINGYTLTYQDKEGDWLLARDVPWRTFIQSIQRLKLIKGG</sequence>
<dbReference type="InterPro" id="IPR003311">
    <property type="entry name" value="AUX_IAA"/>
</dbReference>
<organism evidence="10 11">
    <name type="scientific">Nepenthes gracilis</name>
    <name type="common">Slender pitcher plant</name>
    <dbReference type="NCBI Taxonomy" id="150966"/>
    <lineage>
        <taxon>Eukaryota</taxon>
        <taxon>Viridiplantae</taxon>
        <taxon>Streptophyta</taxon>
        <taxon>Embryophyta</taxon>
        <taxon>Tracheophyta</taxon>
        <taxon>Spermatophyta</taxon>
        <taxon>Magnoliopsida</taxon>
        <taxon>eudicotyledons</taxon>
        <taxon>Gunneridae</taxon>
        <taxon>Pentapetalae</taxon>
        <taxon>Caryophyllales</taxon>
        <taxon>Nepenthaceae</taxon>
        <taxon>Nepenthes</taxon>
    </lineage>
</organism>
<dbReference type="InterPro" id="IPR053793">
    <property type="entry name" value="PB1-like"/>
</dbReference>
<dbReference type="GO" id="GO:0009734">
    <property type="term" value="P:auxin-activated signaling pathway"/>
    <property type="evidence" value="ECO:0007669"/>
    <property type="project" value="UniProtKB-UniRule"/>
</dbReference>
<dbReference type="Gene3D" id="3.10.20.90">
    <property type="entry name" value="Phosphatidylinositol 3-kinase Catalytic Subunit, Chain A, domain 1"/>
    <property type="match status" value="1"/>
</dbReference>
<dbReference type="AlphaFoldDB" id="A0AAD3XHB6"/>
<keyword evidence="5 8" id="KW-0804">Transcription</keyword>
<dbReference type="EMBL" id="BSYO01000005">
    <property type="protein sequence ID" value="GMH04543.1"/>
    <property type="molecule type" value="Genomic_DNA"/>
</dbReference>
<dbReference type="Proteomes" id="UP001279734">
    <property type="component" value="Unassembled WGS sequence"/>
</dbReference>
<accession>A0AAD3XHB6</accession>
<keyword evidence="4 8" id="KW-0805">Transcription regulation</keyword>
<evidence type="ECO:0000259" key="9">
    <source>
        <dbReference type="PROSITE" id="PS51745"/>
    </source>
</evidence>
<proteinExistence type="inferred from homology"/>
<evidence type="ECO:0000256" key="2">
    <source>
        <dbReference type="ARBA" id="ARBA00006728"/>
    </source>
</evidence>
<dbReference type="PROSITE" id="PS51745">
    <property type="entry name" value="PB1"/>
    <property type="match status" value="1"/>
</dbReference>
<evidence type="ECO:0000313" key="11">
    <source>
        <dbReference type="Proteomes" id="UP001279734"/>
    </source>
</evidence>
<name>A0AAD3XHB6_NEPGR</name>
<evidence type="ECO:0000256" key="5">
    <source>
        <dbReference type="ARBA" id="ARBA00023163"/>
    </source>
</evidence>
<dbReference type="PANTHER" id="PTHR31734">
    <property type="entry name" value="AUXIN-RESPONSIVE PROTEIN IAA17"/>
    <property type="match status" value="1"/>
</dbReference>
<comment type="subunit">
    <text evidence="8">Homodimers and heterodimers.</text>
</comment>
<evidence type="ECO:0000256" key="6">
    <source>
        <dbReference type="ARBA" id="ARBA00023242"/>
    </source>
</evidence>
<evidence type="ECO:0000256" key="4">
    <source>
        <dbReference type="ARBA" id="ARBA00023015"/>
    </source>
</evidence>
<protein>
    <recommendedName>
        <fullName evidence="8">Auxin-responsive protein</fullName>
    </recommendedName>
</protein>
<dbReference type="GO" id="GO:0005634">
    <property type="term" value="C:nucleus"/>
    <property type="evidence" value="ECO:0007669"/>
    <property type="project" value="UniProtKB-SubCell"/>
</dbReference>
<comment type="similarity">
    <text evidence="2 8">Belongs to the Aux/IAA family.</text>
</comment>
<evidence type="ECO:0000313" key="10">
    <source>
        <dbReference type="EMBL" id="GMH04543.1"/>
    </source>
</evidence>
<comment type="caution">
    <text evidence="10">The sequence shown here is derived from an EMBL/GenBank/DDBJ whole genome shotgun (WGS) entry which is preliminary data.</text>
</comment>
<comment type="function">
    <text evidence="8">Aux/IAA proteins are short-lived transcriptional factors that function as repressors of early auxin response genes at low auxin concentrations.</text>
</comment>
<keyword evidence="11" id="KW-1185">Reference proteome</keyword>
<comment type="subcellular location">
    <subcellularLocation>
        <location evidence="1 8">Nucleus</location>
    </subcellularLocation>
</comment>
<keyword evidence="3 8" id="KW-0678">Repressor</keyword>
<dbReference type="PANTHER" id="PTHR31734:SF38">
    <property type="entry name" value="AUXIN-RESPONSIVE PROTEIN IAA29"/>
    <property type="match status" value="1"/>
</dbReference>
<evidence type="ECO:0000256" key="8">
    <source>
        <dbReference type="RuleBase" id="RU004549"/>
    </source>
</evidence>
<reference evidence="10" key="1">
    <citation type="submission" date="2023-05" db="EMBL/GenBank/DDBJ databases">
        <title>Nepenthes gracilis genome sequencing.</title>
        <authorList>
            <person name="Fukushima K."/>
        </authorList>
    </citation>
    <scope>NUCLEOTIDE SEQUENCE</scope>
    <source>
        <strain evidence="10">SING2019-196</strain>
    </source>
</reference>
<keyword evidence="6 8" id="KW-0539">Nucleus</keyword>
<feature type="domain" description="PB1" evidence="9">
    <location>
        <begin position="150"/>
        <end position="233"/>
    </location>
</feature>
<keyword evidence="7 8" id="KW-0927">Auxin signaling pathway</keyword>
<dbReference type="Pfam" id="PF02309">
    <property type="entry name" value="AUX_IAA"/>
    <property type="match status" value="2"/>
</dbReference>
<dbReference type="InterPro" id="IPR033389">
    <property type="entry name" value="AUX/IAA_dom"/>
</dbReference>